<feature type="non-terminal residue" evidence="1">
    <location>
        <position position="30"/>
    </location>
</feature>
<dbReference type="AlphaFoldDB" id="A0A8S2FX80"/>
<organism evidence="1 3">
    <name type="scientific">Didymodactylos carnosus</name>
    <dbReference type="NCBI Taxonomy" id="1234261"/>
    <lineage>
        <taxon>Eukaryota</taxon>
        <taxon>Metazoa</taxon>
        <taxon>Spiralia</taxon>
        <taxon>Gnathifera</taxon>
        <taxon>Rotifera</taxon>
        <taxon>Eurotatoria</taxon>
        <taxon>Bdelloidea</taxon>
        <taxon>Philodinida</taxon>
        <taxon>Philodinidae</taxon>
        <taxon>Didymodactylos</taxon>
    </lineage>
</organism>
<comment type="caution">
    <text evidence="1">The sequence shown here is derived from an EMBL/GenBank/DDBJ whole genome shotgun (WGS) entry which is preliminary data.</text>
</comment>
<accession>A0A8S2FX80</accession>
<dbReference type="EMBL" id="CAJNOK010042782">
    <property type="protein sequence ID" value="CAF1565941.1"/>
    <property type="molecule type" value="Genomic_DNA"/>
</dbReference>
<dbReference type="Proteomes" id="UP000677228">
    <property type="component" value="Unassembled WGS sequence"/>
</dbReference>
<sequence length="30" mass="3191">MFGRANAQFYLTNSAILKEKFGELGGGKAA</sequence>
<evidence type="ECO:0000313" key="3">
    <source>
        <dbReference type="Proteomes" id="UP000677228"/>
    </source>
</evidence>
<proteinExistence type="predicted"/>
<evidence type="ECO:0000313" key="2">
    <source>
        <dbReference type="EMBL" id="CAF4358941.1"/>
    </source>
</evidence>
<reference evidence="1" key="1">
    <citation type="submission" date="2021-02" db="EMBL/GenBank/DDBJ databases">
        <authorList>
            <person name="Nowell W R."/>
        </authorList>
    </citation>
    <scope>NUCLEOTIDE SEQUENCE</scope>
</reference>
<protein>
    <submittedName>
        <fullName evidence="1">Uncharacterized protein</fullName>
    </submittedName>
</protein>
<gene>
    <name evidence="1" type="ORF">OVA965_LOCUS40080</name>
    <name evidence="2" type="ORF">TMI583_LOCUS41473</name>
</gene>
<evidence type="ECO:0000313" key="1">
    <source>
        <dbReference type="EMBL" id="CAF1565941.1"/>
    </source>
</evidence>
<dbReference type="EMBL" id="CAJOBA010065489">
    <property type="protein sequence ID" value="CAF4358941.1"/>
    <property type="molecule type" value="Genomic_DNA"/>
</dbReference>
<dbReference type="Proteomes" id="UP000682733">
    <property type="component" value="Unassembled WGS sequence"/>
</dbReference>
<name>A0A8S2FX80_9BILA</name>